<dbReference type="Proteomes" id="UP000665561">
    <property type="component" value="Unassembled WGS sequence"/>
</dbReference>
<feature type="region of interest" description="Disordered" evidence="2">
    <location>
        <begin position="182"/>
        <end position="228"/>
    </location>
</feature>
<evidence type="ECO:0000313" key="4">
    <source>
        <dbReference type="EMBL" id="NBD23525.1"/>
    </source>
</evidence>
<dbReference type="PANTHER" id="PTHR42977:SF3">
    <property type="entry name" value="AB HYDROLASE-1 DOMAIN-CONTAINING PROTEIN"/>
    <property type="match status" value="1"/>
</dbReference>
<protein>
    <submittedName>
        <fullName evidence="4">Alpha/beta fold hydrolase</fullName>
    </submittedName>
</protein>
<reference evidence="4 5" key="1">
    <citation type="submission" date="2020-01" db="EMBL/GenBank/DDBJ databases">
        <title>Paenibacillus soybeanensis sp. nov. isolated from the nodules of soybean (Glycine max(L.) Merr).</title>
        <authorList>
            <person name="Wang H."/>
        </authorList>
    </citation>
    <scope>NUCLEOTIDE SEQUENCE [LARGE SCALE GENOMIC DNA]</scope>
    <source>
        <strain evidence="4 5">T1</strain>
    </source>
</reference>
<dbReference type="PANTHER" id="PTHR42977">
    <property type="entry name" value="HYDROLASE-RELATED"/>
    <property type="match status" value="1"/>
</dbReference>
<evidence type="ECO:0000256" key="2">
    <source>
        <dbReference type="SAM" id="MobiDB-lite"/>
    </source>
</evidence>
<comment type="caution">
    <text evidence="4">The sequence shown here is derived from an EMBL/GenBank/DDBJ whole genome shotgun (WGS) entry which is preliminary data.</text>
</comment>
<dbReference type="EMBL" id="JAAAMV010000002">
    <property type="protein sequence ID" value="NBD23525.1"/>
    <property type="molecule type" value="Genomic_DNA"/>
</dbReference>
<evidence type="ECO:0000256" key="1">
    <source>
        <dbReference type="ARBA" id="ARBA00022801"/>
    </source>
</evidence>
<organism evidence="4 5">
    <name type="scientific">Paenibacillus glycinis</name>
    <dbReference type="NCBI Taxonomy" id="2697035"/>
    <lineage>
        <taxon>Bacteria</taxon>
        <taxon>Bacillati</taxon>
        <taxon>Bacillota</taxon>
        <taxon>Bacilli</taxon>
        <taxon>Bacillales</taxon>
        <taxon>Paenibacillaceae</taxon>
        <taxon>Paenibacillus</taxon>
    </lineage>
</organism>
<proteinExistence type="predicted"/>
<dbReference type="PRINTS" id="PR00412">
    <property type="entry name" value="EPOXHYDRLASE"/>
</dbReference>
<dbReference type="InterPro" id="IPR029058">
    <property type="entry name" value="AB_hydrolase_fold"/>
</dbReference>
<dbReference type="SUPFAM" id="SSF53474">
    <property type="entry name" value="alpha/beta-Hydrolases"/>
    <property type="match status" value="1"/>
</dbReference>
<keyword evidence="5" id="KW-1185">Reference proteome</keyword>
<accession>A0ABW9XLQ4</accession>
<name>A0ABW9XLQ4_9BACL</name>
<dbReference type="InterPro" id="IPR051340">
    <property type="entry name" value="Haloalkane_dehalogenase"/>
</dbReference>
<gene>
    <name evidence="4" type="ORF">GT019_06535</name>
</gene>
<evidence type="ECO:0000259" key="3">
    <source>
        <dbReference type="Pfam" id="PF00561"/>
    </source>
</evidence>
<dbReference type="Gene3D" id="3.40.50.1820">
    <property type="entry name" value="alpha/beta hydrolase"/>
    <property type="match status" value="1"/>
</dbReference>
<dbReference type="PRINTS" id="PR00111">
    <property type="entry name" value="ABHYDROLASE"/>
</dbReference>
<dbReference type="GO" id="GO:0016787">
    <property type="term" value="F:hydrolase activity"/>
    <property type="evidence" value="ECO:0007669"/>
    <property type="project" value="UniProtKB-KW"/>
</dbReference>
<dbReference type="RefSeq" id="WP_161742040.1">
    <property type="nucleotide sequence ID" value="NZ_JAAAMV010000002.1"/>
</dbReference>
<feature type="domain" description="AB hydrolase-1" evidence="3">
    <location>
        <begin position="36"/>
        <end position="137"/>
    </location>
</feature>
<sequence>MSNRDMLPAGSAYPFESRYLAIDGHRLHYIDHGSGNPVLLLHGNPTWSYMYRNIIPHLDASARCIALDLIGMGLSDKPDIGYTFREHAEYVSRFIERMDLRDLVIVGHDWGMAIGLQYAMRRPDNVRAVAMLEPQALYPCPGLVGVHPRRIAGAVPNAAGSAGALAVHAGQQPVRRRHAAYRHQPDADARRTRAVPGAVPRAGASQAVVGIPEPDPDRRHAGGSRASRRNAQCLVNRHRYAQAAVPCLARLHDSRAAAGLVPDESAQLDLLRNRQGLSPPDGGESPCDRAGAAAMAERDQRRTAAYGRLSRINAVLWYERRSRTKAG</sequence>
<evidence type="ECO:0000313" key="5">
    <source>
        <dbReference type="Proteomes" id="UP000665561"/>
    </source>
</evidence>
<dbReference type="InterPro" id="IPR000073">
    <property type="entry name" value="AB_hydrolase_1"/>
</dbReference>
<dbReference type="InterPro" id="IPR000639">
    <property type="entry name" value="Epox_hydrolase-like"/>
</dbReference>
<keyword evidence="1 4" id="KW-0378">Hydrolase</keyword>
<dbReference type="Pfam" id="PF00561">
    <property type="entry name" value="Abhydrolase_1"/>
    <property type="match status" value="1"/>
</dbReference>